<feature type="region of interest" description="Disordered" evidence="1">
    <location>
        <begin position="291"/>
        <end position="327"/>
    </location>
</feature>
<feature type="compositionally biased region" description="Low complexity" evidence="1">
    <location>
        <begin position="802"/>
        <end position="812"/>
    </location>
</feature>
<dbReference type="AlphaFoldDB" id="A0A7G2CJN9"/>
<accession>A0A7G2CJN9</accession>
<dbReference type="GO" id="GO:0005634">
    <property type="term" value="C:nucleus"/>
    <property type="evidence" value="ECO:0007669"/>
    <property type="project" value="InterPro"/>
</dbReference>
<feature type="region of interest" description="Disordered" evidence="1">
    <location>
        <begin position="798"/>
        <end position="836"/>
    </location>
</feature>
<feature type="region of interest" description="Disordered" evidence="1">
    <location>
        <begin position="1"/>
        <end position="86"/>
    </location>
</feature>
<evidence type="ECO:0000313" key="2">
    <source>
        <dbReference type="EMBL" id="CAD2220070.1"/>
    </source>
</evidence>
<gene>
    <name evidence="2" type="ORF">ADEAN_000758400</name>
</gene>
<protein>
    <submittedName>
        <fullName evidence="2">Uncharacterized protein</fullName>
    </submittedName>
</protein>
<dbReference type="VEuPathDB" id="TriTrypDB:ADEAN_000758400"/>
<dbReference type="PANTHER" id="PTHR40714">
    <property type="entry name" value="TMF-REGULATED NUCLEAR PROTEIN 1"/>
    <property type="match status" value="1"/>
</dbReference>
<name>A0A7G2CJN9_9TRYP</name>
<feature type="compositionally biased region" description="Basic and acidic residues" evidence="1">
    <location>
        <begin position="815"/>
        <end position="836"/>
    </location>
</feature>
<keyword evidence="3" id="KW-1185">Reference proteome</keyword>
<dbReference type="InterPro" id="IPR040266">
    <property type="entry name" value="TRNP1"/>
</dbReference>
<sequence length="1039" mass="113810">MNARGELRAARQERRRERVAAREGRRGRRGQADAAGDDAGHGAAPQMAQDDHNEANQQMPPPVARQRRNNKSDAARLANKMQEKTDAKTKMYQKMTEREIIIQQLYAPQVAEYLISDGFTKGELSHEEMVNYFDKDDLLASYITDTKANFLKLDQELSEDHQITTEKLYSSVFSNANDFLALFKDVSKASDLVEALKANVQGTKAAISSISKITCSNVGNVNPRATDTKKKGDASARYAGGDGSSSKNLNSILTRPRPSLVSHRLYLSGGAGLDYDPSYAMSVSQFGVSEEEVENATKSMRVDTEGNSNPNGTAAEAQESKDNDVCQSTTRALNVSSLLQWSRLIAGRNPAGSAELNTSKKATNTEEKKKPSSTVEGRKDDVEAFADIVKEEVDQLLADRRHTEAATLLRSMTTDATTKGCLGLLLDLEAALVSAVTNKISNIPITPMYFESVHIPLVQLLLQFGRTKTGTFTFLLLQNRWLDNALVKLQSQVNPRNASQITVDYLAKAIRMVLQRQRTLWYSLEELQKEKEKEQAAKAKQTASKRDTANDKKDSKLSKMIPPNSAALLWVRYNIQRFAREVLSTHLLSYGTGTDGGDPSRVCRAAGLVADSMRVLRTLTKEGFPGCDTLTLRQLSPSMVVLKDDFTQLTCVKMNNTGRAMAELLIASSLLAQKDTAAPKYNPVSSEYAARKANLLCQSVLKSVTPLPACAHTWLIQLGLSPALSTMFERNFQSTMMYMNQCKGVEPLLAASGGKSLLSPDVYRFLRLTNGYSMNCCVLVSSIIKYVAAMTGGEQLPRMPDTATTAAAATTPAPEPKKSTGKGKAEEKAPPADKDAVNDEGTVFYKQLECGSFLLSNALITESMDATLQNLFVGFFLTTLREQHAILRFATSDPQLQKNVSLYGQVDKLTSAPPLCDAASSPGWIFDGMLSLLNDVLHASVWVSYIARGGAMAHLLTSSTLLFRTQHVEELRLLTPTLVQEWMTVALVSGFRLSLGVDLLLGDIPDPQEVKTESTTASAIRCRTVPTFSGSLPPLCHLW</sequence>
<feature type="compositionally biased region" description="Basic and acidic residues" evidence="1">
    <location>
        <begin position="544"/>
        <end position="557"/>
    </location>
</feature>
<dbReference type="EMBL" id="LR877160">
    <property type="protein sequence ID" value="CAD2220070.1"/>
    <property type="molecule type" value="Genomic_DNA"/>
</dbReference>
<dbReference type="GO" id="GO:0042127">
    <property type="term" value="P:regulation of cell population proliferation"/>
    <property type="evidence" value="ECO:0007669"/>
    <property type="project" value="InterPro"/>
</dbReference>
<evidence type="ECO:0000256" key="1">
    <source>
        <dbReference type="SAM" id="MobiDB-lite"/>
    </source>
</evidence>
<dbReference type="PANTHER" id="PTHR40714:SF1">
    <property type="entry name" value="TMF-REGULATED NUCLEAR PROTEIN 1"/>
    <property type="match status" value="1"/>
</dbReference>
<feature type="compositionally biased region" description="Basic and acidic residues" evidence="1">
    <location>
        <begin position="1"/>
        <end position="24"/>
    </location>
</feature>
<proteinExistence type="predicted"/>
<dbReference type="Proteomes" id="UP000515908">
    <property type="component" value="Chromosome 16"/>
</dbReference>
<organism evidence="2 3">
    <name type="scientific">Angomonas deanei</name>
    <dbReference type="NCBI Taxonomy" id="59799"/>
    <lineage>
        <taxon>Eukaryota</taxon>
        <taxon>Discoba</taxon>
        <taxon>Euglenozoa</taxon>
        <taxon>Kinetoplastea</taxon>
        <taxon>Metakinetoplastina</taxon>
        <taxon>Trypanosomatida</taxon>
        <taxon>Trypanosomatidae</taxon>
        <taxon>Strigomonadinae</taxon>
        <taxon>Angomonas</taxon>
    </lineage>
</organism>
<feature type="compositionally biased region" description="Basic and acidic residues" evidence="1">
    <location>
        <begin position="363"/>
        <end position="377"/>
    </location>
</feature>
<reference evidence="2 3" key="1">
    <citation type="submission" date="2020-08" db="EMBL/GenBank/DDBJ databases">
        <authorList>
            <person name="Newling K."/>
            <person name="Davey J."/>
            <person name="Forrester S."/>
        </authorList>
    </citation>
    <scope>NUCLEOTIDE SEQUENCE [LARGE SCALE GENOMIC DNA]</scope>
    <source>
        <strain evidence="3">Crithidia deanei Carvalho (ATCC PRA-265)</strain>
    </source>
</reference>
<feature type="region of interest" description="Disordered" evidence="1">
    <location>
        <begin position="221"/>
        <end position="252"/>
    </location>
</feature>
<feature type="region of interest" description="Disordered" evidence="1">
    <location>
        <begin position="350"/>
        <end position="377"/>
    </location>
</feature>
<feature type="region of interest" description="Disordered" evidence="1">
    <location>
        <begin position="533"/>
        <end position="559"/>
    </location>
</feature>
<dbReference type="GO" id="GO:0003677">
    <property type="term" value="F:DNA binding"/>
    <property type="evidence" value="ECO:0007669"/>
    <property type="project" value="InterPro"/>
</dbReference>
<evidence type="ECO:0000313" key="3">
    <source>
        <dbReference type="Proteomes" id="UP000515908"/>
    </source>
</evidence>